<evidence type="ECO:0000313" key="5">
    <source>
        <dbReference type="Proteomes" id="UP000194457"/>
    </source>
</evidence>
<dbReference type="InterPro" id="IPR018389">
    <property type="entry name" value="DctP_fam"/>
</dbReference>
<dbReference type="Pfam" id="PF03480">
    <property type="entry name" value="DctP"/>
    <property type="match status" value="1"/>
</dbReference>
<dbReference type="NCBIfam" id="NF037995">
    <property type="entry name" value="TRAP_S1"/>
    <property type="match status" value="1"/>
</dbReference>
<dbReference type="InterPro" id="IPR038404">
    <property type="entry name" value="TRAP_DctP_sf"/>
</dbReference>
<evidence type="ECO:0000256" key="3">
    <source>
        <dbReference type="ARBA" id="ARBA00022729"/>
    </source>
</evidence>
<reference evidence="4 5" key="1">
    <citation type="submission" date="2017-05" db="EMBL/GenBank/DDBJ databases">
        <authorList>
            <person name="Song R."/>
            <person name="Chenine A.L."/>
            <person name="Ruprecht R.M."/>
        </authorList>
    </citation>
    <scope>NUCLEOTIDE SEQUENCE [LARGE SCALE GENOMIC DNA]</scope>
    <source>
        <strain evidence="4">SW32</strain>
    </source>
</reference>
<organism evidence="4 5">
    <name type="scientific">Kushneria marisflavi</name>
    <dbReference type="NCBI Taxonomy" id="157779"/>
    <lineage>
        <taxon>Bacteria</taxon>
        <taxon>Pseudomonadati</taxon>
        <taxon>Pseudomonadota</taxon>
        <taxon>Gammaproteobacteria</taxon>
        <taxon>Oceanospirillales</taxon>
        <taxon>Halomonadaceae</taxon>
        <taxon>Kushneria</taxon>
    </lineage>
</organism>
<dbReference type="EMBL" id="CP021358">
    <property type="protein sequence ID" value="ART62836.1"/>
    <property type="molecule type" value="Genomic_DNA"/>
</dbReference>
<accession>A0A240UNY3</accession>
<keyword evidence="3" id="KW-0732">Signal</keyword>
<protein>
    <submittedName>
        <fullName evidence="4">C4-dicarboxylate ABC transporter</fullName>
    </submittedName>
</protein>
<dbReference type="PANTHER" id="PTHR33376">
    <property type="match status" value="1"/>
</dbReference>
<dbReference type="RefSeq" id="WP_086900055.1">
    <property type="nucleotide sequence ID" value="NZ_CP021358.1"/>
</dbReference>
<dbReference type="CDD" id="cd13669">
    <property type="entry name" value="PBP2_TRAP_TM0322_like"/>
    <property type="match status" value="1"/>
</dbReference>
<evidence type="ECO:0000256" key="2">
    <source>
        <dbReference type="ARBA" id="ARBA00022448"/>
    </source>
</evidence>
<dbReference type="GO" id="GO:0055085">
    <property type="term" value="P:transmembrane transport"/>
    <property type="evidence" value="ECO:0007669"/>
    <property type="project" value="InterPro"/>
</dbReference>
<dbReference type="AlphaFoldDB" id="A0A240UNY3"/>
<keyword evidence="2" id="KW-0813">Transport</keyword>
<proteinExistence type="inferred from homology"/>
<dbReference type="PANTHER" id="PTHR33376:SF7">
    <property type="entry name" value="C4-DICARBOXYLATE-BINDING PROTEIN DCTB"/>
    <property type="match status" value="1"/>
</dbReference>
<dbReference type="Gene3D" id="3.40.190.170">
    <property type="entry name" value="Bacterial extracellular solute-binding protein, family 7"/>
    <property type="match status" value="1"/>
</dbReference>
<dbReference type="InterPro" id="IPR004682">
    <property type="entry name" value="TRAP_DctP"/>
</dbReference>
<gene>
    <name evidence="4" type="ORF">B9H00_07050</name>
</gene>
<name>A0A240UNY3_9GAMM</name>
<dbReference type="OrthoDB" id="9771186at2"/>
<dbReference type="Proteomes" id="UP000194457">
    <property type="component" value="Chromosome"/>
</dbReference>
<dbReference type="GO" id="GO:0030288">
    <property type="term" value="C:outer membrane-bounded periplasmic space"/>
    <property type="evidence" value="ECO:0007669"/>
    <property type="project" value="InterPro"/>
</dbReference>
<dbReference type="KEGG" id="kma:B9H00_07050"/>
<comment type="similarity">
    <text evidence="1">Belongs to the bacterial solute-binding protein 7 family.</text>
</comment>
<dbReference type="NCBIfam" id="TIGR00787">
    <property type="entry name" value="dctP"/>
    <property type="match status" value="1"/>
</dbReference>
<evidence type="ECO:0000313" key="4">
    <source>
        <dbReference type="EMBL" id="ART62836.1"/>
    </source>
</evidence>
<sequence>MRHFILGCIATLGVASLGLSASAMAATEIKVAYGNQPGEPIDVAVKKWAEWVKQESNGDLILQPFPASQLGSETEVMEQARFGSALIGINAYSNFMDSVPDLSVLDAPYLSKTFDDKLKVFDSPWFAEQNKKLNAQGYHIVVPNVIYGERQLLSKNAVKTPEDLKGVKVRVQNSPMYVAAIRAMGAIPTPMSLGDVYPALAQGMVSGVENPPSVLFGGKFYEVVKQLNLTRHMQTVTPFVTGEAFWQKLDDDQRRILDETGKRFADYASELVMAQNDKDIERLKEAGVQVNEVDIAPFQARARQEIPKDFPQWSPGLYEQISEIING</sequence>
<dbReference type="PIRSF" id="PIRSF006470">
    <property type="entry name" value="DctB"/>
    <property type="match status" value="1"/>
</dbReference>
<keyword evidence="5" id="KW-1185">Reference proteome</keyword>
<evidence type="ECO:0000256" key="1">
    <source>
        <dbReference type="ARBA" id="ARBA00009023"/>
    </source>
</evidence>